<accession>H8FSZ2</accession>
<name>H8FSZ2_MAGML</name>
<evidence type="ECO:0000313" key="2">
    <source>
        <dbReference type="EMBL" id="CCG41480.1"/>
    </source>
</evidence>
<proteinExistence type="predicted"/>
<reference evidence="2 3" key="1">
    <citation type="journal article" date="2012" name="J. Bacteriol.">
        <title>Draft Genome Sequence of the Purple Photosynthetic Bacterium Phaeospirillum molischianum DSM120, a Particularly Versatile Bacterium.</title>
        <authorList>
            <person name="Duquesne K."/>
            <person name="Prima V."/>
            <person name="Ji B."/>
            <person name="Rouy Z."/>
            <person name="Medigue C."/>
            <person name="Talla E."/>
            <person name="Sturgis J.N."/>
        </authorList>
    </citation>
    <scope>NUCLEOTIDE SEQUENCE [LARGE SCALE GENOMIC DNA]</scope>
    <source>
        <strain evidence="3">DSM120</strain>
    </source>
</reference>
<organism evidence="2 3">
    <name type="scientific">Magnetospirillum molischianum DSM 120</name>
    <dbReference type="NCBI Taxonomy" id="1150626"/>
    <lineage>
        <taxon>Bacteria</taxon>
        <taxon>Pseudomonadati</taxon>
        <taxon>Pseudomonadota</taxon>
        <taxon>Alphaproteobacteria</taxon>
        <taxon>Rhodospirillales</taxon>
        <taxon>Rhodospirillaceae</taxon>
        <taxon>Magnetospirillum</taxon>
    </lineage>
</organism>
<feature type="region of interest" description="Disordered" evidence="1">
    <location>
        <begin position="30"/>
        <end position="64"/>
    </location>
</feature>
<evidence type="ECO:0000313" key="3">
    <source>
        <dbReference type="Proteomes" id="UP000004169"/>
    </source>
</evidence>
<protein>
    <submittedName>
        <fullName evidence="2">Uncharacterized protein</fullName>
    </submittedName>
</protein>
<comment type="caution">
    <text evidence="2">The sequence shown here is derived from an EMBL/GenBank/DDBJ whole genome shotgun (WGS) entry which is preliminary data.</text>
</comment>
<dbReference type="Proteomes" id="UP000004169">
    <property type="component" value="Unassembled WGS sequence"/>
</dbReference>
<evidence type="ECO:0000256" key="1">
    <source>
        <dbReference type="SAM" id="MobiDB-lite"/>
    </source>
</evidence>
<gene>
    <name evidence="2" type="ORF">PHAMO_280014</name>
</gene>
<dbReference type="AlphaFoldDB" id="H8FSZ2"/>
<feature type="compositionally biased region" description="Basic and acidic residues" evidence="1">
    <location>
        <begin position="54"/>
        <end position="64"/>
    </location>
</feature>
<sequence length="64" mass="6906">MTSPFMATPLRDGGDETVAQYKGIFPAVTKRGAGSGDLPGHEKNPPPLGGRGLIRFDLRRRFPP</sequence>
<keyword evidence="3" id="KW-1185">Reference proteome</keyword>
<dbReference type="EMBL" id="CAHP01000021">
    <property type="protein sequence ID" value="CCG41480.1"/>
    <property type="molecule type" value="Genomic_DNA"/>
</dbReference>